<keyword evidence="2" id="KW-1185">Reference proteome</keyword>
<reference evidence="2" key="1">
    <citation type="submission" date="2017-06" db="EMBL/GenBank/DDBJ databases">
        <title>Complete genome sequence of Capnocytophaga sp. KCOM 1579 (=ChDC OS43) isolated from a human refractory periapical abscess lesion.</title>
        <authorList>
            <person name="Kook J.-K."/>
            <person name="Park S.-N."/>
            <person name="Lim Y.K."/>
            <person name="Roh H."/>
        </authorList>
    </citation>
    <scope>NUCLEOTIDE SEQUENCE [LARGE SCALE GENOMIC DNA]</scope>
    <source>
        <strain evidence="2">ChDC OS43</strain>
    </source>
</reference>
<dbReference type="RefSeq" id="WP_088592967.1">
    <property type="nucleotide sequence ID" value="NZ_CP022022.1"/>
</dbReference>
<organism evidence="1 2">
    <name type="scientific">Capnocytophaga endodontalis</name>
    <dbReference type="NCBI Taxonomy" id="2708117"/>
    <lineage>
        <taxon>Bacteria</taxon>
        <taxon>Pseudomonadati</taxon>
        <taxon>Bacteroidota</taxon>
        <taxon>Flavobacteriia</taxon>
        <taxon>Flavobacteriales</taxon>
        <taxon>Flavobacteriaceae</taxon>
        <taxon>Capnocytophaga</taxon>
    </lineage>
</organism>
<name>A0A1Z4BKF0_9FLAO</name>
<proteinExistence type="predicted"/>
<protein>
    <submittedName>
        <fullName evidence="1">Uncharacterized protein</fullName>
    </submittedName>
</protein>
<dbReference type="EMBL" id="CP022022">
    <property type="protein sequence ID" value="ASF41745.1"/>
    <property type="molecule type" value="Genomic_DNA"/>
</dbReference>
<sequence length="202" mass="23869">MNIYLSEIAPFCTTDAEKVLWLRLKKIQKFRIKRHSDSFLLESLLDSFHIEEKYEPIMYYYEEIIKLPLDEEFPLWDTFWDILSVFYNNPLCTEAQKETIFARYKEVTLYTSSFEGAQDLFTNFFANILSLEAIKEREQVLKKAVKENDLLLEFSMRNSLILCATRVIIVNNGKDTALQEQMQNLVAEQTVALRSGKFEEYI</sequence>
<evidence type="ECO:0000313" key="2">
    <source>
        <dbReference type="Proteomes" id="UP000197007"/>
    </source>
</evidence>
<accession>A0A1Z4BKF0</accession>
<dbReference type="AlphaFoldDB" id="A0A1Z4BKF0"/>
<evidence type="ECO:0000313" key="1">
    <source>
        <dbReference type="EMBL" id="ASF41745.1"/>
    </source>
</evidence>
<dbReference type="KEGG" id="capn:CBG49_00855"/>
<dbReference type="Proteomes" id="UP000197007">
    <property type="component" value="Chromosome"/>
</dbReference>
<gene>
    <name evidence="1" type="ORF">CBG49_00855</name>
</gene>